<dbReference type="GO" id="GO:0005524">
    <property type="term" value="F:ATP binding"/>
    <property type="evidence" value="ECO:0007669"/>
    <property type="project" value="UniProtKB-KW"/>
</dbReference>
<dbReference type="GeneTree" id="ENSGT00940000160525"/>
<dbReference type="Ensembl" id="ENSDCDT00010003605.1">
    <property type="protein sequence ID" value="ENSDCDP00010003470.1"/>
    <property type="gene ID" value="ENSDCDG00010001584.1"/>
</dbReference>
<keyword evidence="3" id="KW-0808">Transferase</keyword>
<reference evidence="9" key="3">
    <citation type="submission" date="2025-09" db="UniProtKB">
        <authorList>
            <consortium name="Ensembl"/>
        </authorList>
    </citation>
    <scope>IDENTIFICATION</scope>
</reference>
<evidence type="ECO:0000256" key="2">
    <source>
        <dbReference type="ARBA" id="ARBA00022527"/>
    </source>
</evidence>
<dbReference type="PANTHER" id="PTHR44899">
    <property type="entry name" value="CAMK FAMILY PROTEIN KINASE"/>
    <property type="match status" value="1"/>
</dbReference>
<protein>
    <recommendedName>
        <fullName evidence="1">non-specific serine/threonine protein kinase</fullName>
        <ecNumber evidence="1">2.7.11.1</ecNumber>
    </recommendedName>
</protein>
<dbReference type="Gene3D" id="1.10.510.10">
    <property type="entry name" value="Transferase(Phosphotransferase) domain 1"/>
    <property type="match status" value="1"/>
</dbReference>
<evidence type="ECO:0000256" key="3">
    <source>
        <dbReference type="ARBA" id="ARBA00022679"/>
    </source>
</evidence>
<keyword evidence="5" id="KW-0418">Kinase</keyword>
<keyword evidence="2" id="KW-0723">Serine/threonine-protein kinase</keyword>
<dbReference type="PANTHER" id="PTHR44899:SF8">
    <property type="entry name" value="NIMA-RELATED KINASE 11"/>
    <property type="match status" value="1"/>
</dbReference>
<evidence type="ECO:0000256" key="6">
    <source>
        <dbReference type="ARBA" id="ARBA00022840"/>
    </source>
</evidence>
<keyword evidence="10" id="KW-1185">Reference proteome</keyword>
<name>A0AAY4A652_9TELE</name>
<evidence type="ECO:0000313" key="9">
    <source>
        <dbReference type="Ensembl" id="ENSDCDP00010003470.1"/>
    </source>
</evidence>
<dbReference type="SUPFAM" id="SSF56112">
    <property type="entry name" value="Protein kinase-like (PK-like)"/>
    <property type="match status" value="1"/>
</dbReference>
<dbReference type="EC" id="2.7.11.1" evidence="1"/>
<keyword evidence="4" id="KW-0547">Nucleotide-binding</keyword>
<evidence type="ECO:0000256" key="7">
    <source>
        <dbReference type="ARBA" id="ARBA00047899"/>
    </source>
</evidence>
<dbReference type="AlphaFoldDB" id="A0AAY4A652"/>
<evidence type="ECO:0000256" key="8">
    <source>
        <dbReference type="ARBA" id="ARBA00048679"/>
    </source>
</evidence>
<evidence type="ECO:0000256" key="1">
    <source>
        <dbReference type="ARBA" id="ARBA00012513"/>
    </source>
</evidence>
<dbReference type="GO" id="GO:0004674">
    <property type="term" value="F:protein serine/threonine kinase activity"/>
    <property type="evidence" value="ECO:0007669"/>
    <property type="project" value="UniProtKB-KW"/>
</dbReference>
<sequence>THFKVLKEIPVGDRKPNESVQATQKAKLLSQLHHPNILKFYTSLLEGDCFSIGTFELFTEIFISSWQSCLQETLRCQASSWGPEVLQHQGYNSKSDTWWLDVLRMCCLEQAFKGHNLLILVIEIVQGRTPVLPERYSAHLNTLIEPQSRLSAEEALKMNYIEENIMQHALTKSCRNLHLPTLQERSVVQTTPRECMRFRKQQAADERNIECLCDCFLTDIPEDPLTAGAYYCNGDAFESCSEEEENSEEPMPTQSFGQVLPCLCSLGHFVRLGEEVFQKVYDSLKQAKQQQDREEEICETQNKLVERPYDCFECVNISLLSLGVQNS</sequence>
<accession>A0AAY4A652</accession>
<organism evidence="9 10">
    <name type="scientific">Denticeps clupeoides</name>
    <name type="common">denticle herring</name>
    <dbReference type="NCBI Taxonomy" id="299321"/>
    <lineage>
        <taxon>Eukaryota</taxon>
        <taxon>Metazoa</taxon>
        <taxon>Chordata</taxon>
        <taxon>Craniata</taxon>
        <taxon>Vertebrata</taxon>
        <taxon>Euteleostomi</taxon>
        <taxon>Actinopterygii</taxon>
        <taxon>Neopterygii</taxon>
        <taxon>Teleostei</taxon>
        <taxon>Clupei</taxon>
        <taxon>Clupeiformes</taxon>
        <taxon>Denticipitoidei</taxon>
        <taxon>Denticipitidae</taxon>
        <taxon>Denticeps</taxon>
    </lineage>
</organism>
<keyword evidence="6" id="KW-0067">ATP-binding</keyword>
<evidence type="ECO:0000313" key="10">
    <source>
        <dbReference type="Proteomes" id="UP000694580"/>
    </source>
</evidence>
<dbReference type="InterPro" id="IPR051131">
    <property type="entry name" value="NEK_Ser/Thr_kinase_NIMA"/>
</dbReference>
<dbReference type="InterPro" id="IPR011009">
    <property type="entry name" value="Kinase-like_dom_sf"/>
</dbReference>
<reference evidence="9 10" key="1">
    <citation type="submission" date="2020-06" db="EMBL/GenBank/DDBJ databases">
        <authorList>
            <consortium name="Wellcome Sanger Institute Data Sharing"/>
        </authorList>
    </citation>
    <scope>NUCLEOTIDE SEQUENCE [LARGE SCALE GENOMIC DNA]</scope>
</reference>
<evidence type="ECO:0000256" key="4">
    <source>
        <dbReference type="ARBA" id="ARBA00022741"/>
    </source>
</evidence>
<dbReference type="Proteomes" id="UP000694580">
    <property type="component" value="Chromosome 5"/>
</dbReference>
<reference evidence="9" key="2">
    <citation type="submission" date="2025-08" db="UniProtKB">
        <authorList>
            <consortium name="Ensembl"/>
        </authorList>
    </citation>
    <scope>IDENTIFICATION</scope>
</reference>
<dbReference type="Gene3D" id="3.30.200.20">
    <property type="entry name" value="Phosphorylase Kinase, domain 1"/>
    <property type="match status" value="1"/>
</dbReference>
<comment type="catalytic activity">
    <reaction evidence="8">
        <text>L-seryl-[protein] + ATP = O-phospho-L-seryl-[protein] + ADP + H(+)</text>
        <dbReference type="Rhea" id="RHEA:17989"/>
        <dbReference type="Rhea" id="RHEA-COMP:9863"/>
        <dbReference type="Rhea" id="RHEA-COMP:11604"/>
        <dbReference type="ChEBI" id="CHEBI:15378"/>
        <dbReference type="ChEBI" id="CHEBI:29999"/>
        <dbReference type="ChEBI" id="CHEBI:30616"/>
        <dbReference type="ChEBI" id="CHEBI:83421"/>
        <dbReference type="ChEBI" id="CHEBI:456216"/>
        <dbReference type="EC" id="2.7.11.1"/>
    </reaction>
</comment>
<proteinExistence type="predicted"/>
<comment type="catalytic activity">
    <reaction evidence="7">
        <text>L-threonyl-[protein] + ATP = O-phospho-L-threonyl-[protein] + ADP + H(+)</text>
        <dbReference type="Rhea" id="RHEA:46608"/>
        <dbReference type="Rhea" id="RHEA-COMP:11060"/>
        <dbReference type="Rhea" id="RHEA-COMP:11605"/>
        <dbReference type="ChEBI" id="CHEBI:15378"/>
        <dbReference type="ChEBI" id="CHEBI:30013"/>
        <dbReference type="ChEBI" id="CHEBI:30616"/>
        <dbReference type="ChEBI" id="CHEBI:61977"/>
        <dbReference type="ChEBI" id="CHEBI:456216"/>
        <dbReference type="EC" id="2.7.11.1"/>
    </reaction>
</comment>
<evidence type="ECO:0000256" key="5">
    <source>
        <dbReference type="ARBA" id="ARBA00022777"/>
    </source>
</evidence>